<evidence type="ECO:0000313" key="2">
    <source>
        <dbReference type="Proteomes" id="UP001500466"/>
    </source>
</evidence>
<gene>
    <name evidence="1" type="ORF">GCM10023205_52610</name>
</gene>
<protein>
    <submittedName>
        <fullName evidence="1">Uncharacterized protein</fullName>
    </submittedName>
</protein>
<dbReference type="RefSeq" id="WP_345678158.1">
    <property type="nucleotide sequence ID" value="NZ_BAABHS010000019.1"/>
</dbReference>
<accession>A0ABP9HTH5</accession>
<dbReference type="Proteomes" id="UP001500466">
    <property type="component" value="Unassembled WGS sequence"/>
</dbReference>
<proteinExistence type="predicted"/>
<dbReference type="EMBL" id="BAABHS010000019">
    <property type="protein sequence ID" value="GAA4978150.1"/>
    <property type="molecule type" value="Genomic_DNA"/>
</dbReference>
<organism evidence="1 2">
    <name type="scientific">Yinghuangia aomiensis</name>
    <dbReference type="NCBI Taxonomy" id="676205"/>
    <lineage>
        <taxon>Bacteria</taxon>
        <taxon>Bacillati</taxon>
        <taxon>Actinomycetota</taxon>
        <taxon>Actinomycetes</taxon>
        <taxon>Kitasatosporales</taxon>
        <taxon>Streptomycetaceae</taxon>
        <taxon>Yinghuangia</taxon>
    </lineage>
</organism>
<reference evidence="2" key="1">
    <citation type="journal article" date="2019" name="Int. J. Syst. Evol. Microbiol.">
        <title>The Global Catalogue of Microorganisms (GCM) 10K type strain sequencing project: providing services to taxonomists for standard genome sequencing and annotation.</title>
        <authorList>
            <consortium name="The Broad Institute Genomics Platform"/>
            <consortium name="The Broad Institute Genome Sequencing Center for Infectious Disease"/>
            <person name="Wu L."/>
            <person name="Ma J."/>
        </authorList>
    </citation>
    <scope>NUCLEOTIDE SEQUENCE [LARGE SCALE GENOMIC DNA]</scope>
    <source>
        <strain evidence="2">JCM 17986</strain>
    </source>
</reference>
<name>A0ABP9HTH5_9ACTN</name>
<sequence>MSLTTTALATPEPEPNPFPGLGCLAVSNSRGHGDSADAGAEALLAEMRAEMFAENSLGLDTLDRFQLWRGMWTGYPSVPALGLAPSAVTLLDGGLWLHHTAEAHIEGEFGVPLPVGSVLTLVGPCGCGGVFAHRVDDVFALIALVDLVSRAGDMPLCAECWDAPIPFDLA</sequence>
<comment type="caution">
    <text evidence="1">The sequence shown here is derived from an EMBL/GenBank/DDBJ whole genome shotgun (WGS) entry which is preliminary data.</text>
</comment>
<keyword evidence="2" id="KW-1185">Reference proteome</keyword>
<evidence type="ECO:0000313" key="1">
    <source>
        <dbReference type="EMBL" id="GAA4978150.1"/>
    </source>
</evidence>